<keyword evidence="3" id="KW-1185">Reference proteome</keyword>
<feature type="region of interest" description="Disordered" evidence="1">
    <location>
        <begin position="212"/>
        <end position="239"/>
    </location>
</feature>
<organism evidence="2 3">
    <name type="scientific">Nonomuraea bangladeshensis</name>
    <dbReference type="NCBI Taxonomy" id="404385"/>
    <lineage>
        <taxon>Bacteria</taxon>
        <taxon>Bacillati</taxon>
        <taxon>Actinomycetota</taxon>
        <taxon>Actinomycetes</taxon>
        <taxon>Streptosporangiales</taxon>
        <taxon>Streptosporangiaceae</taxon>
        <taxon>Nonomuraea</taxon>
    </lineage>
</organism>
<dbReference type="EMBL" id="JBFARM010000007">
    <property type="protein sequence ID" value="MEV4288461.1"/>
    <property type="molecule type" value="Genomic_DNA"/>
</dbReference>
<evidence type="ECO:0000256" key="1">
    <source>
        <dbReference type="SAM" id="MobiDB-lite"/>
    </source>
</evidence>
<comment type="caution">
    <text evidence="2">The sequence shown here is derived from an EMBL/GenBank/DDBJ whole genome shotgun (WGS) entry which is preliminary data.</text>
</comment>
<protein>
    <recommendedName>
        <fullName evidence="4">Restriction endonuclease</fullName>
    </recommendedName>
</protein>
<reference evidence="2 3" key="1">
    <citation type="submission" date="2024-06" db="EMBL/GenBank/DDBJ databases">
        <title>The Natural Products Discovery Center: Release of the First 8490 Sequenced Strains for Exploring Actinobacteria Biosynthetic Diversity.</title>
        <authorList>
            <person name="Kalkreuter E."/>
            <person name="Kautsar S.A."/>
            <person name="Yang D."/>
            <person name="Bader C.D."/>
            <person name="Teijaro C.N."/>
            <person name="Fluegel L."/>
            <person name="Davis C.M."/>
            <person name="Simpson J.R."/>
            <person name="Lauterbach L."/>
            <person name="Steele A.D."/>
            <person name="Gui C."/>
            <person name="Meng S."/>
            <person name="Li G."/>
            <person name="Viehrig K."/>
            <person name="Ye F."/>
            <person name="Su P."/>
            <person name="Kiefer A.F."/>
            <person name="Nichols A."/>
            <person name="Cepeda A.J."/>
            <person name="Yan W."/>
            <person name="Fan B."/>
            <person name="Jiang Y."/>
            <person name="Adhikari A."/>
            <person name="Zheng C.-J."/>
            <person name="Schuster L."/>
            <person name="Cowan T.M."/>
            <person name="Smanski M.J."/>
            <person name="Chevrette M.G."/>
            <person name="De Carvalho L.P.S."/>
            <person name="Shen B."/>
        </authorList>
    </citation>
    <scope>NUCLEOTIDE SEQUENCE [LARGE SCALE GENOMIC DNA]</scope>
    <source>
        <strain evidence="2 3">NPDC049574</strain>
    </source>
</reference>
<evidence type="ECO:0008006" key="4">
    <source>
        <dbReference type="Google" id="ProtNLM"/>
    </source>
</evidence>
<evidence type="ECO:0000313" key="2">
    <source>
        <dbReference type="EMBL" id="MEV4288461.1"/>
    </source>
</evidence>
<evidence type="ECO:0000313" key="3">
    <source>
        <dbReference type="Proteomes" id="UP001552427"/>
    </source>
</evidence>
<gene>
    <name evidence="2" type="ORF">AB0K40_23355</name>
</gene>
<dbReference type="RefSeq" id="WP_364453346.1">
    <property type="nucleotide sequence ID" value="NZ_JBFARM010000007.1"/>
</dbReference>
<dbReference type="Proteomes" id="UP001552427">
    <property type="component" value="Unassembled WGS sequence"/>
</dbReference>
<proteinExistence type="predicted"/>
<sequence length="416" mass="46709">MEIGLFSGVRELRAVLDWAPQTVWQHLARWDEEAFLNTSEHDAIETLLNTASVNCPRLRHDEAWIAEPTRADGLANEWSYARGRYLSIFYLIVPFEGDREVFTYRLAGYPKGSVGRGHPNIDDLGSAHLRLTVRGVLTDASQVRAEFDRQLDWIERWLDLAREQIGPHNAKLRETVSKLVARRRADLLGVRNMYAAIGFPIRSRPDEAALGAPVQQRPMAPSAPTPDRPATPFAPEPTLTDDDYEAALHVLHHSRNALERTPSVAAGMDEESIRNLLLVSLNAQFEGSANGEVFNGNGKTDILVRGRDRNVFIGECKIWAGPRTVEAALDQLLSYLVWRDTKGALLIFIRNKDVSAAIRSAVETIEAHPNCKRRGLHDSEERIDFVMHAQGDRDREIHLALLPFALPGDATSRFKH</sequence>
<accession>A0ABV3H7G7</accession>
<name>A0ABV3H7G7_9ACTN</name>
<feature type="compositionally biased region" description="Pro residues" evidence="1">
    <location>
        <begin position="221"/>
        <end position="235"/>
    </location>
</feature>